<organism evidence="10 11">
    <name type="scientific">Paenibacillus rigui</name>
    <dbReference type="NCBI Taxonomy" id="554312"/>
    <lineage>
        <taxon>Bacteria</taxon>
        <taxon>Bacillati</taxon>
        <taxon>Bacillota</taxon>
        <taxon>Bacilli</taxon>
        <taxon>Bacillales</taxon>
        <taxon>Paenibacillaceae</taxon>
        <taxon>Paenibacillus</taxon>
    </lineage>
</organism>
<comment type="caution">
    <text evidence="10">The sequence shown here is derived from an EMBL/GenBank/DDBJ whole genome shotgun (WGS) entry which is preliminary data.</text>
</comment>
<evidence type="ECO:0000259" key="9">
    <source>
        <dbReference type="Pfam" id="PF20730"/>
    </source>
</evidence>
<dbReference type="Pfam" id="PF04239">
    <property type="entry name" value="DUF421"/>
    <property type="match status" value="1"/>
</dbReference>
<name>A0A229UW21_9BACL</name>
<evidence type="ECO:0000256" key="5">
    <source>
        <dbReference type="ARBA" id="ARBA00022989"/>
    </source>
</evidence>
<keyword evidence="11" id="KW-1185">Reference proteome</keyword>
<reference evidence="10 11" key="1">
    <citation type="submission" date="2017-07" db="EMBL/GenBank/DDBJ databases">
        <title>Genome sequencing and assembly of Paenibacillus rigui.</title>
        <authorList>
            <person name="Mayilraj S."/>
        </authorList>
    </citation>
    <scope>NUCLEOTIDE SEQUENCE [LARGE SCALE GENOMIC DNA]</scope>
    <source>
        <strain evidence="10 11">JCM 16352</strain>
    </source>
</reference>
<comment type="similarity">
    <text evidence="2">Belongs to the UPF0702 family.</text>
</comment>
<dbReference type="InterPro" id="IPR023090">
    <property type="entry name" value="UPF0702_alpha/beta_dom_sf"/>
</dbReference>
<dbReference type="Pfam" id="PF20730">
    <property type="entry name" value="YetF_N"/>
    <property type="match status" value="1"/>
</dbReference>
<feature type="transmembrane region" description="Helical" evidence="7">
    <location>
        <begin position="60"/>
        <end position="81"/>
    </location>
</feature>
<dbReference type="AlphaFoldDB" id="A0A229UW21"/>
<dbReference type="Proteomes" id="UP000215509">
    <property type="component" value="Unassembled WGS sequence"/>
</dbReference>
<dbReference type="Gene3D" id="3.30.240.20">
    <property type="entry name" value="bsu07140 like domains"/>
    <property type="match status" value="2"/>
</dbReference>
<sequence length="232" mass="26198">MDHIFQYSLRTLLSFVALLLLTRLLGKKQLSQMTFFTYITGIALGNIAGEIVLNKEIKAAAGITAMALWAFLTILIEQLALKSPLVRVLFDGEPAIVIKKGKIQPKAMALSKLNMDDLSMLLRDKNVFSVREVDYGILEPNGKLSVLKKQEEEAPTKRDLKLPIQKRLYLPTELIVDGKIVKRNLKELQLNREWLEDQIKSFGVQSVDEVFFAELQSDGSLYLDKKSDQTSS</sequence>
<evidence type="ECO:0000313" key="11">
    <source>
        <dbReference type="Proteomes" id="UP000215509"/>
    </source>
</evidence>
<dbReference type="PANTHER" id="PTHR34582">
    <property type="entry name" value="UPF0702 TRANSMEMBRANE PROTEIN YCAP"/>
    <property type="match status" value="1"/>
</dbReference>
<evidence type="ECO:0000259" key="8">
    <source>
        <dbReference type="Pfam" id="PF04239"/>
    </source>
</evidence>
<accession>A0A229UW21</accession>
<evidence type="ECO:0000256" key="1">
    <source>
        <dbReference type="ARBA" id="ARBA00004651"/>
    </source>
</evidence>
<keyword evidence="4 7" id="KW-0812">Transmembrane</keyword>
<comment type="subcellular location">
    <subcellularLocation>
        <location evidence="1">Cell membrane</location>
        <topology evidence="1">Multi-pass membrane protein</topology>
    </subcellularLocation>
</comment>
<feature type="domain" description="YetF C-terminal" evidence="8">
    <location>
        <begin position="82"/>
        <end position="215"/>
    </location>
</feature>
<gene>
    <name evidence="10" type="ORF">CF651_05365</name>
</gene>
<dbReference type="InterPro" id="IPR007353">
    <property type="entry name" value="DUF421"/>
</dbReference>
<evidence type="ECO:0000256" key="3">
    <source>
        <dbReference type="ARBA" id="ARBA00022475"/>
    </source>
</evidence>
<evidence type="ECO:0000256" key="2">
    <source>
        <dbReference type="ARBA" id="ARBA00006448"/>
    </source>
</evidence>
<evidence type="ECO:0000256" key="7">
    <source>
        <dbReference type="SAM" id="Phobius"/>
    </source>
</evidence>
<protein>
    <recommendedName>
        <fullName evidence="12">DUF421 domain-containing protein</fullName>
    </recommendedName>
</protein>
<dbReference type="OrthoDB" id="9778331at2"/>
<dbReference type="GO" id="GO:0005886">
    <property type="term" value="C:plasma membrane"/>
    <property type="evidence" value="ECO:0007669"/>
    <property type="project" value="UniProtKB-SubCell"/>
</dbReference>
<feature type="domain" description="YetF-like N-terminal transmembrane" evidence="9">
    <location>
        <begin position="6"/>
        <end position="78"/>
    </location>
</feature>
<proteinExistence type="inferred from homology"/>
<keyword evidence="6 7" id="KW-0472">Membrane</keyword>
<keyword evidence="5 7" id="KW-1133">Transmembrane helix</keyword>
<dbReference type="InterPro" id="IPR048454">
    <property type="entry name" value="YetF_N"/>
</dbReference>
<dbReference type="RefSeq" id="WP_094013836.1">
    <property type="nucleotide sequence ID" value="NZ_NMQW01000008.1"/>
</dbReference>
<feature type="transmembrane region" description="Helical" evidence="7">
    <location>
        <begin position="36"/>
        <end position="53"/>
    </location>
</feature>
<keyword evidence="3" id="KW-1003">Cell membrane</keyword>
<evidence type="ECO:0000313" key="10">
    <source>
        <dbReference type="EMBL" id="OXM87089.1"/>
    </source>
</evidence>
<evidence type="ECO:0000256" key="6">
    <source>
        <dbReference type="ARBA" id="ARBA00023136"/>
    </source>
</evidence>
<dbReference type="EMBL" id="NMQW01000008">
    <property type="protein sequence ID" value="OXM87089.1"/>
    <property type="molecule type" value="Genomic_DNA"/>
</dbReference>
<dbReference type="PANTHER" id="PTHR34582:SF7">
    <property type="entry name" value="UPF0702 TRANSMEMBRANE PROTEIN YDFS"/>
    <property type="match status" value="1"/>
</dbReference>
<evidence type="ECO:0000256" key="4">
    <source>
        <dbReference type="ARBA" id="ARBA00022692"/>
    </source>
</evidence>
<evidence type="ECO:0008006" key="12">
    <source>
        <dbReference type="Google" id="ProtNLM"/>
    </source>
</evidence>